<protein>
    <recommendedName>
        <fullName evidence="3">2,3-diketo-5-methylthiopentyl-1-phosphate enolase</fullName>
        <ecNumber evidence="3">5.3.2.5</ecNumber>
    </recommendedName>
</protein>
<dbReference type="RefSeq" id="WP_212773300.1">
    <property type="nucleotide sequence ID" value="NZ_AP024601.1"/>
</dbReference>
<dbReference type="SUPFAM" id="SSF54966">
    <property type="entry name" value="RuBisCO, large subunit, small (N-terminal) domain"/>
    <property type="match status" value="1"/>
</dbReference>
<gene>
    <name evidence="5" type="primary">mtnW</name>
    <name evidence="5" type="ORF">JIR001_28090</name>
</gene>
<evidence type="ECO:0000256" key="2">
    <source>
        <dbReference type="ARBA" id="ARBA00022842"/>
    </source>
</evidence>
<dbReference type="EMBL" id="AP024601">
    <property type="protein sequence ID" value="BCU83026.1"/>
    <property type="molecule type" value="Genomic_DNA"/>
</dbReference>
<dbReference type="GO" id="GO:0043715">
    <property type="term" value="F:2,3-diketo-5-methylthiopentyl-1-phosphate enolase activity"/>
    <property type="evidence" value="ECO:0007669"/>
    <property type="project" value="UniProtKB-EC"/>
</dbReference>
<dbReference type="InterPro" id="IPR036376">
    <property type="entry name" value="RuBisCO_lsu_C_sf"/>
</dbReference>
<sequence>MDSGYIYATYLIEGASDLEKKARGIAVGLTVGTWTGLPREKQEQMAPYLGKVEEVVRLEPADDGSPRGRITIGYPMRNLTADLPAVLTTVFGKLSMDGKIKLIDLQLPEEFLSRFPGPRFGIEGIRERLGVHDRPLLMSIFKQCIGLPLDELETEYQKQIEGGVDLVKDDEIFFRDDLAPVGERVRAFERRNRVWEEQTGKKVLYAVNLTGPVTQLPDRAKRLVEAGASCLLLNVAPYGWDVLHRLAEDPDIPVPIMAHPAFTGAIYASPDHGLSAALLLGKLLRWAGADIVLYPSPYGSVAMPRKEALKVAQHLRENNGVHRPAFPAPSAGIHPGLVPVLYRDFGRDAIVNAGGGIHGHPDGSTQGGRAFVDAIEAVVSGVTLEEKAETSAALRKAIDAWGVVKA</sequence>
<evidence type="ECO:0000259" key="4">
    <source>
        <dbReference type="Pfam" id="PF00016"/>
    </source>
</evidence>
<dbReference type="Gene3D" id="3.20.20.110">
    <property type="entry name" value="Ribulose bisphosphate carboxylase, large subunit, C-terminal domain"/>
    <property type="match status" value="1"/>
</dbReference>
<keyword evidence="6" id="KW-1185">Reference proteome</keyword>
<evidence type="ECO:0000313" key="6">
    <source>
        <dbReference type="Proteomes" id="UP000677436"/>
    </source>
</evidence>
<dbReference type="PANTHER" id="PTHR42704">
    <property type="entry name" value="RIBULOSE BISPHOSPHATE CARBOXYLASE"/>
    <property type="match status" value="1"/>
</dbReference>
<evidence type="ECO:0000256" key="1">
    <source>
        <dbReference type="ARBA" id="ARBA00022723"/>
    </source>
</evidence>
<dbReference type="GO" id="GO:0019509">
    <property type="term" value="P:L-methionine salvage from methylthioadenosine"/>
    <property type="evidence" value="ECO:0007669"/>
    <property type="project" value="UniProtKB-UniRule"/>
</dbReference>
<dbReference type="SFLD" id="SFLDF00157">
    <property type="entry name" value="2_3-diketo-5-methylthiopentyl"/>
    <property type="match status" value="1"/>
</dbReference>
<dbReference type="GO" id="GO:0015977">
    <property type="term" value="P:carbon fixation"/>
    <property type="evidence" value="ECO:0007669"/>
    <property type="project" value="InterPro"/>
</dbReference>
<name>A0A8D5ZQ31_9BACL</name>
<evidence type="ECO:0000313" key="5">
    <source>
        <dbReference type="EMBL" id="BCU83026.1"/>
    </source>
</evidence>
<dbReference type="EC" id="5.3.2.5" evidence="3"/>
<accession>A0A8D5ZQ31</accession>
<proteinExistence type="predicted"/>
<dbReference type="NCBIfam" id="NF007095">
    <property type="entry name" value="PRK09549.1"/>
    <property type="match status" value="1"/>
</dbReference>
<dbReference type="InterPro" id="IPR033966">
    <property type="entry name" value="RuBisCO"/>
</dbReference>
<dbReference type="InterPro" id="IPR017717">
    <property type="entry name" value="Diketo-Methiopentyl-P_enolase"/>
</dbReference>
<dbReference type="AlphaFoldDB" id="A0A8D5ZQ31"/>
<dbReference type="SFLD" id="SFLDS00014">
    <property type="entry name" value="RuBisCO"/>
    <property type="match status" value="1"/>
</dbReference>
<dbReference type="Proteomes" id="UP000677436">
    <property type="component" value="Chromosome"/>
</dbReference>
<reference evidence="5" key="2">
    <citation type="journal article" date="2021" name="Microbiol. Resour. Announc.">
        <title>Complete Genome Sequence of Polycladomyces abyssicola JIR-001T, Isolated from Hemipelagic Sediment in Deep Seawater.</title>
        <authorList>
            <person name="Tsubouchi T."/>
            <person name="Kaneko Y."/>
        </authorList>
    </citation>
    <scope>NUCLEOTIDE SEQUENCE</scope>
    <source>
        <strain evidence="5">JIR-001</strain>
    </source>
</reference>
<dbReference type="InterPro" id="IPR036422">
    <property type="entry name" value="RuBisCO_lsu_N_sf"/>
</dbReference>
<dbReference type="KEGG" id="pabs:JIR001_28090"/>
<dbReference type="Gene3D" id="3.30.70.150">
    <property type="entry name" value="RuBisCO large subunit, N-terminal domain"/>
    <property type="match status" value="1"/>
</dbReference>
<dbReference type="Pfam" id="PF00016">
    <property type="entry name" value="RuBisCO_large"/>
    <property type="match status" value="1"/>
</dbReference>
<reference evidence="5" key="1">
    <citation type="journal article" date="2013" name="Int. J. Syst. Evol. Microbiol.">
        <title>Polycladomyces abyssicola gen. nov., sp. nov., a thermophilic filamentous bacterium isolated from hemipelagic sediment.</title>
        <authorList>
            <person name="Tsubouchi T."/>
            <person name="Shimane Y."/>
            <person name="Mori K."/>
            <person name="Usui K."/>
            <person name="Hiraki T."/>
            <person name="Tame A."/>
            <person name="Uematsu K."/>
            <person name="Maruyama T."/>
            <person name="Hatada Y."/>
        </authorList>
    </citation>
    <scope>NUCLEOTIDE SEQUENCE</scope>
    <source>
        <strain evidence="5">JIR-001</strain>
    </source>
</reference>
<dbReference type="GO" id="GO:0000287">
    <property type="term" value="F:magnesium ion binding"/>
    <property type="evidence" value="ECO:0007669"/>
    <property type="project" value="InterPro"/>
</dbReference>
<dbReference type="SFLD" id="SFLDG00301">
    <property type="entry name" value="RuBisCO-like_proteins"/>
    <property type="match status" value="1"/>
</dbReference>
<dbReference type="SUPFAM" id="SSF51649">
    <property type="entry name" value="RuBisCo, C-terminal domain"/>
    <property type="match status" value="1"/>
</dbReference>
<organism evidence="5 6">
    <name type="scientific">Polycladomyces abyssicola</name>
    <dbReference type="NCBI Taxonomy" id="1125966"/>
    <lineage>
        <taxon>Bacteria</taxon>
        <taxon>Bacillati</taxon>
        <taxon>Bacillota</taxon>
        <taxon>Bacilli</taxon>
        <taxon>Bacillales</taxon>
        <taxon>Thermoactinomycetaceae</taxon>
        <taxon>Polycladomyces</taxon>
    </lineage>
</organism>
<dbReference type="GO" id="GO:0016984">
    <property type="term" value="F:ribulose-bisphosphate carboxylase activity"/>
    <property type="evidence" value="ECO:0007669"/>
    <property type="project" value="InterPro"/>
</dbReference>
<dbReference type="InterPro" id="IPR000685">
    <property type="entry name" value="RuBisCO_lsu_C"/>
</dbReference>
<dbReference type="PANTHER" id="PTHR42704:SF17">
    <property type="entry name" value="RIBULOSE BISPHOSPHATE CARBOXYLASE LARGE CHAIN"/>
    <property type="match status" value="1"/>
</dbReference>
<keyword evidence="2" id="KW-0460">Magnesium</keyword>
<keyword evidence="1" id="KW-0479">Metal-binding</keyword>
<dbReference type="NCBIfam" id="TIGR03332">
    <property type="entry name" value="salvage_mtnW"/>
    <property type="match status" value="1"/>
</dbReference>
<feature type="domain" description="Ribulose bisphosphate carboxylase large subunit C-terminal" evidence="4">
    <location>
        <begin position="121"/>
        <end position="401"/>
    </location>
</feature>
<evidence type="ECO:0000256" key="3">
    <source>
        <dbReference type="NCBIfam" id="TIGR03332"/>
    </source>
</evidence>